<dbReference type="EMBL" id="BJCL01000003">
    <property type="protein sequence ID" value="GCL62814.1"/>
    <property type="molecule type" value="Genomic_DNA"/>
</dbReference>
<dbReference type="GO" id="GO:0043190">
    <property type="term" value="C:ATP-binding cassette (ABC) transporter complex"/>
    <property type="evidence" value="ECO:0007669"/>
    <property type="project" value="InterPro"/>
</dbReference>
<dbReference type="Gene3D" id="3.40.190.10">
    <property type="entry name" value="Periplasmic binding protein-like II"/>
    <property type="match status" value="2"/>
</dbReference>
<comment type="similarity">
    <text evidence="1">Belongs to the phosphate/phosphite/phosphonate binding protein family.</text>
</comment>
<dbReference type="InterPro" id="IPR005770">
    <property type="entry name" value="PhnD"/>
</dbReference>
<dbReference type="Proteomes" id="UP000301751">
    <property type="component" value="Unassembled WGS sequence"/>
</dbReference>
<dbReference type="OrthoDB" id="225238at2"/>
<dbReference type="NCBIfam" id="TIGR01098">
    <property type="entry name" value="3A0109s03R"/>
    <property type="match status" value="1"/>
</dbReference>
<evidence type="ECO:0000256" key="2">
    <source>
        <dbReference type="ARBA" id="ARBA00022729"/>
    </source>
</evidence>
<reference evidence="5" key="1">
    <citation type="submission" date="2019-03" db="EMBL/GenBank/DDBJ databases">
        <title>Aquabacterium pictum sp.nov., the first bacteriochlorophyll a-containing freshwater bacterium in the genus Aquabacterium of the class Betaproteobacteria.</title>
        <authorList>
            <person name="Hirose S."/>
            <person name="Tank M."/>
            <person name="Hara E."/>
            <person name="Tamaki H."/>
            <person name="Takaichi S."/>
            <person name="Haruta S."/>
            <person name="Hanada S."/>
        </authorList>
    </citation>
    <scope>NUCLEOTIDE SEQUENCE [LARGE SCALE GENOMIC DNA]</scope>
    <source>
        <strain evidence="5">W35</strain>
    </source>
</reference>
<dbReference type="PANTHER" id="PTHR35841:SF1">
    <property type="entry name" value="PHOSPHONATES-BINDING PERIPLASMIC PROTEIN"/>
    <property type="match status" value="1"/>
</dbReference>
<feature type="signal peptide" evidence="3">
    <location>
        <begin position="1"/>
        <end position="25"/>
    </location>
</feature>
<accession>A0A480AMK5</accession>
<evidence type="ECO:0000256" key="3">
    <source>
        <dbReference type="SAM" id="SignalP"/>
    </source>
</evidence>
<dbReference type="RefSeq" id="WP_137732543.1">
    <property type="nucleotide sequence ID" value="NZ_BJCL01000003.1"/>
</dbReference>
<dbReference type="Pfam" id="PF12974">
    <property type="entry name" value="Phosphonate-bd"/>
    <property type="match status" value="1"/>
</dbReference>
<proteinExistence type="inferred from homology"/>
<feature type="chain" id="PRO_5019743044" evidence="3">
    <location>
        <begin position="26"/>
        <end position="296"/>
    </location>
</feature>
<gene>
    <name evidence="4" type="primary">phoD</name>
    <name evidence="4" type="ORF">AQPW35_18950</name>
</gene>
<evidence type="ECO:0000256" key="1">
    <source>
        <dbReference type="ARBA" id="ARBA00007162"/>
    </source>
</evidence>
<keyword evidence="5" id="KW-1185">Reference proteome</keyword>
<keyword evidence="2 3" id="KW-0732">Signal</keyword>
<dbReference type="SUPFAM" id="SSF53850">
    <property type="entry name" value="Periplasmic binding protein-like II"/>
    <property type="match status" value="1"/>
</dbReference>
<evidence type="ECO:0000313" key="5">
    <source>
        <dbReference type="Proteomes" id="UP000301751"/>
    </source>
</evidence>
<dbReference type="PANTHER" id="PTHR35841">
    <property type="entry name" value="PHOSPHONATES-BINDING PERIPLASMIC PROTEIN"/>
    <property type="match status" value="1"/>
</dbReference>
<protein>
    <submittedName>
        <fullName evidence="4">Phosphonate ABC transporter substrate-binding protein</fullName>
    </submittedName>
</protein>
<name>A0A480AMK5_9BURK</name>
<dbReference type="GO" id="GO:0055085">
    <property type="term" value="P:transmembrane transport"/>
    <property type="evidence" value="ECO:0007669"/>
    <property type="project" value="InterPro"/>
</dbReference>
<sequence length="296" mass="31752">MNLTRRHAASLALGSLLSLPGLALAQGAPLKFGVGMFQPDREKNDATYRPLAAHLAQRLGRPVELRTVDSWEGLAKSLANGETDVALMGPWGYVLANHFAEAQVVSTILYQGKPEYFAMIVTHPDSGLNSIDDLLGPKGRGRNFAFGDKGSTSGYLIPVHEFQKRGIDPEKHFARVLYTKHQAIQTQVTAGQLDAGADYNRNRDAMISQGLIAAARSKVIWQSAPLPNDAFAVSAVLAKDVALVRGLQAALAEIGPLLAGQPNLLPANYTGFVTRDNAFYKPIRDAGLATGKLGAR</sequence>
<comment type="caution">
    <text evidence="4">The sequence shown here is derived from an EMBL/GenBank/DDBJ whole genome shotgun (WGS) entry which is preliminary data.</text>
</comment>
<dbReference type="CDD" id="cd01071">
    <property type="entry name" value="PBP2_PhnD_like"/>
    <property type="match status" value="1"/>
</dbReference>
<evidence type="ECO:0000313" key="4">
    <source>
        <dbReference type="EMBL" id="GCL62814.1"/>
    </source>
</evidence>
<organism evidence="4 5">
    <name type="scientific">Pseudaquabacterium pictum</name>
    <dbReference type="NCBI Taxonomy" id="2315236"/>
    <lineage>
        <taxon>Bacteria</taxon>
        <taxon>Pseudomonadati</taxon>
        <taxon>Pseudomonadota</taxon>
        <taxon>Betaproteobacteria</taxon>
        <taxon>Burkholderiales</taxon>
        <taxon>Sphaerotilaceae</taxon>
        <taxon>Pseudaquabacterium</taxon>
    </lineage>
</organism>
<dbReference type="AlphaFoldDB" id="A0A480AMK5"/>